<dbReference type="SMART" id="SM00450">
    <property type="entry name" value="RHOD"/>
    <property type="match status" value="2"/>
</dbReference>
<dbReference type="GO" id="GO:0004792">
    <property type="term" value="F:thiosulfate-cyanide sulfurtransferase activity"/>
    <property type="evidence" value="ECO:0007669"/>
    <property type="project" value="InterPro"/>
</dbReference>
<organism evidence="4 5">
    <name type="scientific">Microbacterium hominis</name>
    <dbReference type="NCBI Taxonomy" id="162426"/>
    <lineage>
        <taxon>Bacteria</taxon>
        <taxon>Bacillati</taxon>
        <taxon>Actinomycetota</taxon>
        <taxon>Actinomycetes</taxon>
        <taxon>Micrococcales</taxon>
        <taxon>Microbacteriaceae</taxon>
        <taxon>Microbacterium</taxon>
    </lineage>
</organism>
<dbReference type="PROSITE" id="PS50206">
    <property type="entry name" value="RHODANESE_3"/>
    <property type="match status" value="2"/>
</dbReference>
<dbReference type="InterPro" id="IPR001307">
    <property type="entry name" value="Thiosulphate_STrfase_CS"/>
</dbReference>
<evidence type="ECO:0000259" key="3">
    <source>
        <dbReference type="PROSITE" id="PS50206"/>
    </source>
</evidence>
<reference evidence="4 5" key="1">
    <citation type="submission" date="2020-05" db="EMBL/GenBank/DDBJ databases">
        <title>Strain PA2F3 complete genome.</title>
        <authorList>
            <person name="Kim Y.-S."/>
            <person name="Kim S.-J."/>
            <person name="Jung H.-k."/>
            <person name="Kim S.-E."/>
            <person name="Kim K.-H."/>
        </authorList>
    </citation>
    <scope>NUCLEOTIDE SEQUENCE [LARGE SCALE GENOMIC DNA]</scope>
    <source>
        <strain evidence="4 5">PA2F3</strain>
    </source>
</reference>
<keyword evidence="1 4" id="KW-0808">Transferase</keyword>
<dbReference type="PROSITE" id="PS00380">
    <property type="entry name" value="RHODANESE_1"/>
    <property type="match status" value="1"/>
</dbReference>
<dbReference type="Gene3D" id="3.40.250.10">
    <property type="entry name" value="Rhodanese-like domain"/>
    <property type="match status" value="2"/>
</dbReference>
<dbReference type="Proteomes" id="UP000502498">
    <property type="component" value="Chromosome"/>
</dbReference>
<evidence type="ECO:0000313" key="5">
    <source>
        <dbReference type="Proteomes" id="UP000502498"/>
    </source>
</evidence>
<sequence length="278" mass="29132">MDAGALADLLARDARVRLLDVRWRIDRPDGRAEYLQAHLPGAVHVDLERELSRHGEPAEGRHPLPGRDALQDAARRWGLRRGDAVVVYDDAGSVPAARAWWMLTRSGLADVRVLDGGLAAWRAAGLPVEAGAVAAERGDVVLQEISTGVVDIDQAAARAAEHRLVDVRAPARYRGETEPIDPVAGHIPGAVNLPTLAHIVDGRFRSPEEIRAAFAAVGIAPGVGAAASCGSGVNAAHSALAAAVAGIDLDVYVGSWSQWCNTPGRPVAIGDEPAASRG</sequence>
<dbReference type="PANTHER" id="PTHR11364">
    <property type="entry name" value="THIOSULFATE SULFERTANSFERASE"/>
    <property type="match status" value="1"/>
</dbReference>
<keyword evidence="2" id="KW-0677">Repeat</keyword>
<dbReference type="Pfam" id="PF00581">
    <property type="entry name" value="Rhodanese"/>
    <property type="match status" value="2"/>
</dbReference>
<feature type="domain" description="Rhodanese" evidence="3">
    <location>
        <begin position="158"/>
        <end position="268"/>
    </location>
</feature>
<dbReference type="EMBL" id="CP054038">
    <property type="protein sequence ID" value="QKJ21114.1"/>
    <property type="molecule type" value="Genomic_DNA"/>
</dbReference>
<proteinExistence type="predicted"/>
<dbReference type="InterPro" id="IPR036873">
    <property type="entry name" value="Rhodanese-like_dom_sf"/>
</dbReference>
<feature type="domain" description="Rhodanese" evidence="3">
    <location>
        <begin position="12"/>
        <end position="130"/>
    </location>
</feature>
<evidence type="ECO:0000256" key="2">
    <source>
        <dbReference type="ARBA" id="ARBA00022737"/>
    </source>
</evidence>
<evidence type="ECO:0000256" key="1">
    <source>
        <dbReference type="ARBA" id="ARBA00022679"/>
    </source>
</evidence>
<name>A0A7D4PXN7_9MICO</name>
<dbReference type="PANTHER" id="PTHR11364:SF27">
    <property type="entry name" value="SULFURTRANSFERASE"/>
    <property type="match status" value="1"/>
</dbReference>
<gene>
    <name evidence="4" type="ORF">HQM25_06080</name>
</gene>
<protein>
    <submittedName>
        <fullName evidence="4">Sulfurtransferase</fullName>
    </submittedName>
</protein>
<accession>A0A7D4PXN7</accession>
<dbReference type="InterPro" id="IPR001763">
    <property type="entry name" value="Rhodanese-like_dom"/>
</dbReference>
<dbReference type="AlphaFoldDB" id="A0A7D4PXN7"/>
<dbReference type="InterPro" id="IPR045078">
    <property type="entry name" value="TST/MPST-like"/>
</dbReference>
<evidence type="ECO:0000313" key="4">
    <source>
        <dbReference type="EMBL" id="QKJ21114.1"/>
    </source>
</evidence>
<dbReference type="SUPFAM" id="SSF52821">
    <property type="entry name" value="Rhodanese/Cell cycle control phosphatase"/>
    <property type="match status" value="2"/>
</dbReference>
<dbReference type="CDD" id="cd01448">
    <property type="entry name" value="TST_Repeat_1"/>
    <property type="match status" value="1"/>
</dbReference>